<evidence type="ECO:0000313" key="2">
    <source>
        <dbReference type="EMBL" id="OQR83477.1"/>
    </source>
</evidence>
<dbReference type="STRING" id="1202772.A0A1V9YCR6"/>
<dbReference type="Proteomes" id="UP000243579">
    <property type="component" value="Unassembled WGS sequence"/>
</dbReference>
<dbReference type="Pfam" id="PF07714">
    <property type="entry name" value="PK_Tyr_Ser-Thr"/>
    <property type="match status" value="2"/>
</dbReference>
<feature type="domain" description="Protein kinase" evidence="1">
    <location>
        <begin position="452"/>
        <end position="682"/>
    </location>
</feature>
<comment type="caution">
    <text evidence="2">The sequence shown here is derived from an EMBL/GenBank/DDBJ whole genome shotgun (WGS) entry which is preliminary data.</text>
</comment>
<accession>A0A1V9YCR6</accession>
<dbReference type="OrthoDB" id="1668230at2759"/>
<dbReference type="GO" id="GO:0005524">
    <property type="term" value="F:ATP binding"/>
    <property type="evidence" value="ECO:0007669"/>
    <property type="project" value="InterPro"/>
</dbReference>
<dbReference type="InterPro" id="IPR051681">
    <property type="entry name" value="Ser/Thr_Kinases-Pseudokinases"/>
</dbReference>
<dbReference type="InterPro" id="IPR001245">
    <property type="entry name" value="Ser-Thr/Tyr_kinase_cat_dom"/>
</dbReference>
<evidence type="ECO:0000313" key="3">
    <source>
        <dbReference type="Proteomes" id="UP000243579"/>
    </source>
</evidence>
<dbReference type="Gene3D" id="1.10.510.10">
    <property type="entry name" value="Transferase(Phosphotransferase) domain 1"/>
    <property type="match status" value="3"/>
</dbReference>
<dbReference type="CDD" id="cd14014">
    <property type="entry name" value="STKc_PknB_like"/>
    <property type="match status" value="1"/>
</dbReference>
<dbReference type="InterPro" id="IPR008271">
    <property type="entry name" value="Ser/Thr_kinase_AS"/>
</dbReference>
<organism evidence="2 3">
    <name type="scientific">Achlya hypogyna</name>
    <name type="common">Oomycete</name>
    <name type="synonym">Protoachlya hypogyna</name>
    <dbReference type="NCBI Taxonomy" id="1202772"/>
    <lineage>
        <taxon>Eukaryota</taxon>
        <taxon>Sar</taxon>
        <taxon>Stramenopiles</taxon>
        <taxon>Oomycota</taxon>
        <taxon>Saprolegniomycetes</taxon>
        <taxon>Saprolegniales</taxon>
        <taxon>Achlyaceae</taxon>
        <taxon>Achlya</taxon>
    </lineage>
</organism>
<dbReference type="PROSITE" id="PS50011">
    <property type="entry name" value="PROTEIN_KINASE_DOM"/>
    <property type="match status" value="3"/>
</dbReference>
<protein>
    <submittedName>
        <fullName evidence="2">Serine/threonineprotein kinase</fullName>
    </submittedName>
</protein>
<dbReference type="Pfam" id="PF00069">
    <property type="entry name" value="Pkinase"/>
    <property type="match status" value="1"/>
</dbReference>
<dbReference type="EMBL" id="JNBR01002144">
    <property type="protein sequence ID" value="OQR83477.1"/>
    <property type="molecule type" value="Genomic_DNA"/>
</dbReference>
<dbReference type="AlphaFoldDB" id="A0A1V9YCR6"/>
<dbReference type="PROSITE" id="PS00108">
    <property type="entry name" value="PROTEIN_KINASE_ST"/>
    <property type="match status" value="1"/>
</dbReference>
<evidence type="ECO:0000259" key="1">
    <source>
        <dbReference type="PROSITE" id="PS50011"/>
    </source>
</evidence>
<gene>
    <name evidence="2" type="ORF">ACHHYP_14663</name>
</gene>
<feature type="domain" description="Protein kinase" evidence="1">
    <location>
        <begin position="143"/>
        <end position="420"/>
    </location>
</feature>
<dbReference type="SUPFAM" id="SSF56112">
    <property type="entry name" value="Protein kinase-like (PK-like)"/>
    <property type="match status" value="3"/>
</dbReference>
<sequence length="682" mass="75477">MESLQQLHAAGLCHVTLSSLNVLLDDAFEPKLTNFGVTNPASSLSVVAFTPGATVHPSMYIFAFGTLLYEMETHDIPYGNVADNEEFLRRTTGGCAFAESANCPSDLKKLATACLNRDPALRPRSDYVLDQLRSFDYEPRTTDNLQQEAGALRNSTVTLKQLDATALRQGSMVAAKASGFDCFEGTFRQQRVLIKRPTDNCVKCRARPTNKVASPYLVNLLGVAHMGTAKPAIVVEWSSCSLRYVLLSGVTYAQRLQLALGVAQGIEHLHSRSWVHCDICVDNIFVSDQMHAKVGMMGSARHNTDPKITSTDPKLTCRDTTGPYSAPELLASAPHSLASDVFAFGVLLFVIATGVDPYAEELKTITACGVLQRVQQGDHLRMLDKLRFENFSHLMAKCLSTEPSCRWTMRKIVQYLQQLVIAQDTKLHRPIPPTSPIQVDRVADIKSTQCPTETLKFLGIGSAGSVYLVQGDSEQWARKTLNGEHQTNRYLRRAFFAEMQLLHRLCSEYFVRFVGVDATAEPPAFYMEYVPSQPLAFLLNRMAEGSVLWPQRIDLALQLIKAIIILHENGYVHLDIKPANVLITASGGIKLINFGEARVASCVDFQRVCEVGTLFWMAPELFKYGQSEDLKAADIYSFGIVFDRNCHASGALQFQKKFSEGLRPTLTSSDIPVPFSELATLS</sequence>
<dbReference type="SMART" id="SM00220">
    <property type="entry name" value="S_TKc"/>
    <property type="match status" value="1"/>
</dbReference>
<name>A0A1V9YCR6_ACHHY</name>
<keyword evidence="3" id="KW-1185">Reference proteome</keyword>
<dbReference type="InterPro" id="IPR000719">
    <property type="entry name" value="Prot_kinase_dom"/>
</dbReference>
<keyword evidence="2" id="KW-0418">Kinase</keyword>
<dbReference type="PANTHER" id="PTHR44329">
    <property type="entry name" value="SERINE/THREONINE-PROTEIN KINASE TNNI3K-RELATED"/>
    <property type="match status" value="1"/>
</dbReference>
<dbReference type="InterPro" id="IPR011009">
    <property type="entry name" value="Kinase-like_dom_sf"/>
</dbReference>
<dbReference type="GO" id="GO:0004674">
    <property type="term" value="F:protein serine/threonine kinase activity"/>
    <property type="evidence" value="ECO:0007669"/>
    <property type="project" value="TreeGrafter"/>
</dbReference>
<keyword evidence="2" id="KW-0808">Transferase</keyword>
<feature type="domain" description="Protein kinase" evidence="1">
    <location>
        <begin position="1"/>
        <end position="135"/>
    </location>
</feature>
<proteinExistence type="predicted"/>
<reference evidence="2 3" key="1">
    <citation type="journal article" date="2014" name="Genome Biol. Evol.">
        <title>The secreted proteins of Achlya hypogyna and Thraustotheca clavata identify the ancestral oomycete secretome and reveal gene acquisitions by horizontal gene transfer.</title>
        <authorList>
            <person name="Misner I."/>
            <person name="Blouin N."/>
            <person name="Leonard G."/>
            <person name="Richards T.A."/>
            <person name="Lane C.E."/>
        </authorList>
    </citation>
    <scope>NUCLEOTIDE SEQUENCE [LARGE SCALE GENOMIC DNA]</scope>
    <source>
        <strain evidence="2 3">ATCC 48635</strain>
    </source>
</reference>